<evidence type="ECO:0000313" key="3">
    <source>
        <dbReference type="Proteomes" id="UP000091857"/>
    </source>
</evidence>
<dbReference type="STRING" id="3983.A0A2C9W467"/>
<name>A0A2C9W467_MANES</name>
<evidence type="ECO:0000313" key="2">
    <source>
        <dbReference type="EMBL" id="OAY53909.1"/>
    </source>
</evidence>
<dbReference type="Gramene" id="Manes.03G033100.1.v8.1">
    <property type="protein sequence ID" value="Manes.03G033100.1.v8.1.CDS"/>
    <property type="gene ID" value="Manes.03G033100.v8.1"/>
</dbReference>
<comment type="caution">
    <text evidence="2">The sequence shown here is derived from an EMBL/GenBank/DDBJ whole genome shotgun (WGS) entry which is preliminary data.</text>
</comment>
<reference evidence="3" key="1">
    <citation type="journal article" date="2016" name="Nat. Biotechnol.">
        <title>Sequencing wild and cultivated cassava and related species reveals extensive interspecific hybridization and genetic diversity.</title>
        <authorList>
            <person name="Bredeson J.V."/>
            <person name="Lyons J.B."/>
            <person name="Prochnik S.E."/>
            <person name="Wu G.A."/>
            <person name="Ha C.M."/>
            <person name="Edsinger-Gonzales E."/>
            <person name="Grimwood J."/>
            <person name="Schmutz J."/>
            <person name="Rabbi I.Y."/>
            <person name="Egesi C."/>
            <person name="Nauluvula P."/>
            <person name="Lebot V."/>
            <person name="Ndunguru J."/>
            <person name="Mkamilo G."/>
            <person name="Bart R.S."/>
            <person name="Setter T.L."/>
            <person name="Gleadow R.M."/>
            <person name="Kulakow P."/>
            <person name="Ferguson M.E."/>
            <person name="Rounsley S."/>
            <person name="Rokhsar D.S."/>
        </authorList>
    </citation>
    <scope>NUCLEOTIDE SEQUENCE [LARGE SCALE GENOMIC DNA]</scope>
    <source>
        <strain evidence="3">cv. AM560-2</strain>
    </source>
</reference>
<accession>A0A2C9W467</accession>
<dbReference type="AlphaFoldDB" id="A0A2C9W467"/>
<feature type="compositionally biased region" description="Polar residues" evidence="1">
    <location>
        <begin position="456"/>
        <end position="468"/>
    </location>
</feature>
<dbReference type="PANTHER" id="PTHR36810:SF1">
    <property type="entry name" value="OS05G0232200 PROTEIN"/>
    <property type="match status" value="1"/>
</dbReference>
<keyword evidence="3" id="KW-1185">Reference proteome</keyword>
<organism evidence="2 3">
    <name type="scientific">Manihot esculenta</name>
    <name type="common">Cassava</name>
    <name type="synonym">Jatropha manihot</name>
    <dbReference type="NCBI Taxonomy" id="3983"/>
    <lineage>
        <taxon>Eukaryota</taxon>
        <taxon>Viridiplantae</taxon>
        <taxon>Streptophyta</taxon>
        <taxon>Embryophyta</taxon>
        <taxon>Tracheophyta</taxon>
        <taxon>Spermatophyta</taxon>
        <taxon>Magnoliopsida</taxon>
        <taxon>eudicotyledons</taxon>
        <taxon>Gunneridae</taxon>
        <taxon>Pentapetalae</taxon>
        <taxon>rosids</taxon>
        <taxon>fabids</taxon>
        <taxon>Malpighiales</taxon>
        <taxon>Euphorbiaceae</taxon>
        <taxon>Crotonoideae</taxon>
        <taxon>Manihoteae</taxon>
        <taxon>Manihot</taxon>
    </lineage>
</organism>
<gene>
    <name evidence="2" type="ORF">MANES_03G033100v8</name>
</gene>
<feature type="compositionally biased region" description="Polar residues" evidence="1">
    <location>
        <begin position="237"/>
        <end position="252"/>
    </location>
</feature>
<feature type="region of interest" description="Disordered" evidence="1">
    <location>
        <begin position="125"/>
        <end position="186"/>
    </location>
</feature>
<dbReference type="EMBL" id="CM004389">
    <property type="protein sequence ID" value="OAY53909.1"/>
    <property type="molecule type" value="Genomic_DNA"/>
</dbReference>
<proteinExistence type="predicted"/>
<protein>
    <submittedName>
        <fullName evidence="2">Uncharacterized protein</fullName>
    </submittedName>
</protein>
<feature type="region of interest" description="Disordered" evidence="1">
    <location>
        <begin position="439"/>
        <end position="468"/>
    </location>
</feature>
<feature type="region of interest" description="Disordered" evidence="1">
    <location>
        <begin position="237"/>
        <end position="260"/>
    </location>
</feature>
<dbReference type="PANTHER" id="PTHR36810">
    <property type="entry name" value="BNACNNG47150D PROTEIN"/>
    <property type="match status" value="1"/>
</dbReference>
<feature type="compositionally biased region" description="Basic and acidic residues" evidence="1">
    <location>
        <begin position="442"/>
        <end position="455"/>
    </location>
</feature>
<dbReference type="Proteomes" id="UP000091857">
    <property type="component" value="Chromosome 3"/>
</dbReference>
<evidence type="ECO:0000256" key="1">
    <source>
        <dbReference type="SAM" id="MobiDB-lite"/>
    </source>
</evidence>
<sequence length="496" mass="54689">MPGTIHVSVLEFMAFQSSSPVRQMSIKISLGKKEHQTWDKGDFSFPLTTLRENLIVTLQDAQGKEISHTVVETRLVIEKGTWDDIFPFEGGGHVHMKLQFVLSEEERHRIRIMRESALRKKHSELLNKEGTHSVHNQTNPNDTDRLEDPSSAFSSSAKFDVDQQKGSTSTPIRNIHSEEASGFGSSGSVIAAKNQAPAKLKVYEANDTQKQSTTEKTPSKIRNMISAFENSLNQQDMKSNVRPTSVISQSSKSIRREDQTGGIRALAGSTSSLEAGRLKKLRAGHIQNEGTTVDLKGKVEAMYKVDIQEVKTSSEKLARTSIGERASVSGRMLIEKGTQVLSNLFAGRRNSGGNSLKIEQNKGKEIQPKGSQDAKIQANLGDEPHSSEGYGAWIFPDGGKRMCITTGGKQIMDLMGSFHAESKSQQGKMNYPIVENEIEEKEGDKTSPSKKHTESVTEGSTDAETSRGSVGQVMRVVIMVGFATLVFFTRQRKPDY</sequence>